<dbReference type="GO" id="GO:0008999">
    <property type="term" value="F:protein-N-terminal-alanine acetyltransferase activity"/>
    <property type="evidence" value="ECO:0007669"/>
    <property type="project" value="TreeGrafter"/>
</dbReference>
<dbReference type="Gene3D" id="3.40.630.30">
    <property type="match status" value="2"/>
</dbReference>
<dbReference type="PANTHER" id="PTHR43792">
    <property type="entry name" value="GNAT FAMILY, PUTATIVE (AFU_ORTHOLOGUE AFUA_3G00765)-RELATED-RELATED"/>
    <property type="match status" value="1"/>
</dbReference>
<keyword evidence="2 5" id="KW-0012">Acyltransferase</keyword>
<dbReference type="PATRIC" id="fig|931276.5.peg.5631"/>
<dbReference type="OrthoDB" id="9801656at2"/>
<dbReference type="RefSeq" id="WP_015395622.1">
    <property type="nucleotide sequence ID" value="NC_020291.1"/>
</dbReference>
<comment type="similarity">
    <text evidence="3">Belongs to the acetyltransferase family. RimJ subfamily.</text>
</comment>
<dbReference type="EMBL" id="CP004121">
    <property type="protein sequence ID" value="AGF59315.1"/>
    <property type="molecule type" value="Genomic_DNA"/>
</dbReference>
<dbReference type="HOGENOM" id="CLU_879107_0_0_9"/>
<dbReference type="KEGG" id="csr:Cspa_c55870"/>
<dbReference type="STRING" id="36745.CLSAP_53360"/>
<gene>
    <name evidence="5" type="primary">yjcK</name>
    <name evidence="5" type="ORF">Cspa_c55870</name>
</gene>
<accession>M1M172</accession>
<evidence type="ECO:0000256" key="2">
    <source>
        <dbReference type="ARBA" id="ARBA00023315"/>
    </source>
</evidence>
<dbReference type="InterPro" id="IPR051531">
    <property type="entry name" value="N-acetyltransferase"/>
</dbReference>
<evidence type="ECO:0000259" key="4">
    <source>
        <dbReference type="PROSITE" id="PS51186"/>
    </source>
</evidence>
<dbReference type="InterPro" id="IPR000182">
    <property type="entry name" value="GNAT_dom"/>
</dbReference>
<dbReference type="Pfam" id="PF13302">
    <property type="entry name" value="Acetyltransf_3"/>
    <property type="match status" value="1"/>
</dbReference>
<name>M1M172_9CLOT</name>
<dbReference type="GO" id="GO:0005737">
    <property type="term" value="C:cytoplasm"/>
    <property type="evidence" value="ECO:0007669"/>
    <property type="project" value="TreeGrafter"/>
</dbReference>
<dbReference type="EC" id="2.3.1.128" evidence="5"/>
<protein>
    <submittedName>
        <fullName evidence="5">Putative ribosomal-protein-alanine acetyltransferase YjcK</fullName>
        <ecNumber evidence="5">2.3.1.128</ecNumber>
    </submittedName>
</protein>
<evidence type="ECO:0000256" key="3">
    <source>
        <dbReference type="ARBA" id="ARBA00038502"/>
    </source>
</evidence>
<reference evidence="5 6" key="1">
    <citation type="submission" date="2013-02" db="EMBL/GenBank/DDBJ databases">
        <title>Genome sequence of Clostridium saccharoperbutylacetonicum N1-4(HMT).</title>
        <authorList>
            <person name="Poehlein A."/>
            <person name="Daniel R."/>
        </authorList>
    </citation>
    <scope>NUCLEOTIDE SEQUENCE [LARGE SCALE GENOMIC DNA]</scope>
    <source>
        <strain evidence="6">N1-4(HMT)</strain>
    </source>
</reference>
<dbReference type="SUPFAM" id="SSF55729">
    <property type="entry name" value="Acyl-CoA N-acyltransferases (Nat)"/>
    <property type="match status" value="1"/>
</dbReference>
<dbReference type="InterPro" id="IPR016181">
    <property type="entry name" value="Acyl_CoA_acyltransferase"/>
</dbReference>
<evidence type="ECO:0000313" key="6">
    <source>
        <dbReference type="Proteomes" id="UP000011728"/>
    </source>
</evidence>
<proteinExistence type="inferred from homology"/>
<organism evidence="5 6">
    <name type="scientific">Clostridium saccharoperbutylacetonicum N1-4(HMT)</name>
    <dbReference type="NCBI Taxonomy" id="931276"/>
    <lineage>
        <taxon>Bacteria</taxon>
        <taxon>Bacillati</taxon>
        <taxon>Bacillota</taxon>
        <taxon>Clostridia</taxon>
        <taxon>Eubacteriales</taxon>
        <taxon>Clostridiaceae</taxon>
        <taxon>Clostridium</taxon>
    </lineage>
</organism>
<evidence type="ECO:0000313" key="5">
    <source>
        <dbReference type="EMBL" id="AGF59315.1"/>
    </source>
</evidence>
<sequence>MGSHGNVKIEADKLNKTEYLVKDKNDIIVGRFISSELRTASKTCNIELSFYREGAYEILSDTLAFILKATFNDQNIFKVNIKVNENIDINSFLDLGFTLEGVFSQNQYFKGEYYDELSFGITKIEYNNLNKYSLVELKGEGITLRNLTPGDAQEVLEYYQKNKNYLAPFEPGKDADFYTLEMQKKLLIKSYKELLNGISVELGIFKGEKLIGKMKLSRIVHGSIKSGVLGYSIDEDEQGNGYMKESVKIFLKYAFTECNLHRIEASALINNKRSRMVLTKCGFKLVGINEKYLLINGKWEDHATYYIVKEDFDNEKIK</sequence>
<dbReference type="AlphaFoldDB" id="M1M172"/>
<keyword evidence="6" id="KW-1185">Reference proteome</keyword>
<dbReference type="eggNOG" id="COG1670">
    <property type="taxonomic scope" value="Bacteria"/>
</dbReference>
<dbReference type="PANTHER" id="PTHR43792:SF8">
    <property type="entry name" value="[RIBOSOMAL PROTEIN US5]-ALANINE N-ACETYLTRANSFERASE"/>
    <property type="match status" value="1"/>
</dbReference>
<evidence type="ECO:0000256" key="1">
    <source>
        <dbReference type="ARBA" id="ARBA00022679"/>
    </source>
</evidence>
<keyword evidence="1 5" id="KW-0808">Transferase</keyword>
<dbReference type="PROSITE" id="PS51186">
    <property type="entry name" value="GNAT"/>
    <property type="match status" value="1"/>
</dbReference>
<feature type="domain" description="N-acetyltransferase" evidence="4">
    <location>
        <begin position="142"/>
        <end position="311"/>
    </location>
</feature>
<dbReference type="Proteomes" id="UP000011728">
    <property type="component" value="Chromosome"/>
</dbReference>